<evidence type="ECO:0000256" key="1">
    <source>
        <dbReference type="ARBA" id="ARBA00009580"/>
    </source>
</evidence>
<dbReference type="InterPro" id="IPR026893">
    <property type="entry name" value="Tyr/Ser_Pase_IphP-type"/>
</dbReference>
<keyword evidence="2" id="KW-0472">Membrane</keyword>
<organism evidence="4 5">
    <name type="scientific">Thiothrix winogradskyi</name>
    <dbReference type="NCBI Taxonomy" id="96472"/>
    <lineage>
        <taxon>Bacteria</taxon>
        <taxon>Pseudomonadati</taxon>
        <taxon>Pseudomonadota</taxon>
        <taxon>Gammaproteobacteria</taxon>
        <taxon>Thiotrichales</taxon>
        <taxon>Thiotrichaceae</taxon>
        <taxon>Thiothrix</taxon>
    </lineage>
</organism>
<dbReference type="InterPro" id="IPR016130">
    <property type="entry name" value="Tyr_Pase_AS"/>
</dbReference>
<dbReference type="EMBL" id="CP091244">
    <property type="protein sequence ID" value="UJS26344.1"/>
    <property type="molecule type" value="Genomic_DNA"/>
</dbReference>
<feature type="domain" description="Tyrosine specific protein phosphatases" evidence="3">
    <location>
        <begin position="112"/>
        <end position="158"/>
    </location>
</feature>
<name>A0ABY3T406_9GAMM</name>
<proteinExistence type="inferred from homology"/>
<feature type="transmembrane region" description="Helical" evidence="2">
    <location>
        <begin position="12"/>
        <end position="31"/>
    </location>
</feature>
<dbReference type="PANTHER" id="PTHR31126">
    <property type="entry name" value="TYROSINE-PROTEIN PHOSPHATASE"/>
    <property type="match status" value="1"/>
</dbReference>
<dbReference type="Pfam" id="PF13350">
    <property type="entry name" value="Y_phosphatase3"/>
    <property type="match status" value="1"/>
</dbReference>
<evidence type="ECO:0000256" key="2">
    <source>
        <dbReference type="SAM" id="Phobius"/>
    </source>
</evidence>
<dbReference type="Gene3D" id="3.90.190.10">
    <property type="entry name" value="Protein tyrosine phosphatase superfamily"/>
    <property type="match status" value="1"/>
</dbReference>
<keyword evidence="5" id="KW-1185">Reference proteome</keyword>
<dbReference type="InterPro" id="IPR000387">
    <property type="entry name" value="Tyr_Pase_dom"/>
</dbReference>
<reference evidence="4" key="1">
    <citation type="journal article" date="2022" name="Microorganisms">
        <title>Two New Species of Filamentous Sulfur Bacteria of the Genus Thiothrix, Thiothrix winogradskyi sp. nov. and 'Candidatus Thiothrix sulfatifontis' sp. nov.</title>
        <authorList>
            <person name="Ravin N.V."/>
            <person name="Rossetti S."/>
            <person name="Beletsky A.V."/>
            <person name="Kadnikov V.V."/>
            <person name="Rudenko T.S."/>
            <person name="Smolyakov D.D."/>
            <person name="Moskvitina M.I."/>
            <person name="Gureeva M.V."/>
            <person name="Mardanov A.V."/>
            <person name="Grabovich M.Y."/>
        </authorList>
    </citation>
    <scope>NUCLEOTIDE SEQUENCE</scope>
    <source>
        <strain evidence="4">CT3</strain>
    </source>
</reference>
<dbReference type="InterPro" id="IPR029021">
    <property type="entry name" value="Prot-tyrosine_phosphatase-like"/>
</dbReference>
<keyword evidence="2" id="KW-1133">Transmembrane helix</keyword>
<keyword evidence="2" id="KW-0812">Transmembrane</keyword>
<evidence type="ECO:0000313" key="5">
    <source>
        <dbReference type="Proteomes" id="UP001054801"/>
    </source>
</evidence>
<protein>
    <submittedName>
        <fullName evidence="4">Tyrosine-protein phosphatase</fullName>
    </submittedName>
</protein>
<comment type="similarity">
    <text evidence="1">Belongs to the protein-tyrosine phosphatase family.</text>
</comment>
<dbReference type="SUPFAM" id="SSF52799">
    <property type="entry name" value="(Phosphotyrosine protein) phosphatases II"/>
    <property type="match status" value="1"/>
</dbReference>
<dbReference type="PROSITE" id="PS50056">
    <property type="entry name" value="TYR_PHOSPHATASE_2"/>
    <property type="match status" value="1"/>
</dbReference>
<evidence type="ECO:0000259" key="3">
    <source>
        <dbReference type="PROSITE" id="PS50056"/>
    </source>
</evidence>
<evidence type="ECO:0000313" key="4">
    <source>
        <dbReference type="EMBL" id="UJS26344.1"/>
    </source>
</evidence>
<dbReference type="PROSITE" id="PS00383">
    <property type="entry name" value="TYR_PHOSPHATASE_1"/>
    <property type="match status" value="1"/>
</dbReference>
<dbReference type="Proteomes" id="UP001054801">
    <property type="component" value="Chromosome"/>
</dbReference>
<dbReference type="RefSeq" id="WP_236501723.1">
    <property type="nucleotide sequence ID" value="NZ_CP091244.1"/>
</dbReference>
<sequence>MLITLLRRTLFGGLSMLAILIAILAGAYWVVEYDGNFHAVVPDVVYRSAQLDGEQLQQAIASHHIKSILNLRGGNPGKPWYDDEVAVSKTYQVAHLDYALSAGRMLSANQMREILDLIEKSPKPLLIHCRAGADRTGLVSALYLASHGYAEQDIRQQLSARFGHVPWAIWDETIAMDNSLDNFLLGH</sequence>
<accession>A0ABY3T406</accession>
<dbReference type="PANTHER" id="PTHR31126:SF72">
    <property type="entry name" value="DUAL SPECIFICITY PROTEIN PHOSPHATASE TPBA"/>
    <property type="match status" value="1"/>
</dbReference>
<gene>
    <name evidence="4" type="ORF">L2Y54_09975</name>
</gene>